<reference evidence="4" key="2">
    <citation type="submission" date="2024-04" db="EMBL/GenBank/DDBJ databases">
        <authorList>
            <person name="Chen Y."/>
            <person name="Shah S."/>
            <person name="Dougan E. K."/>
            <person name="Thang M."/>
            <person name="Chan C."/>
        </authorList>
    </citation>
    <scope>NUCLEOTIDE SEQUENCE [LARGE SCALE GENOMIC DNA]</scope>
</reference>
<keyword evidence="1" id="KW-0862">Zinc</keyword>
<comment type="caution">
    <text evidence="3">The sequence shown here is derived from an EMBL/GenBank/DDBJ whole genome shotgun (WGS) entry which is preliminary data.</text>
</comment>
<evidence type="ECO:0000313" key="5">
    <source>
        <dbReference type="EMBL" id="CAL4795928.1"/>
    </source>
</evidence>
<dbReference type="EMBL" id="CAMXCT010004334">
    <property type="protein sequence ID" value="CAI4008616.1"/>
    <property type="molecule type" value="Genomic_DNA"/>
</dbReference>
<dbReference type="GO" id="GO:0008270">
    <property type="term" value="F:zinc ion binding"/>
    <property type="evidence" value="ECO:0007669"/>
    <property type="project" value="UniProtKB-KW"/>
</dbReference>
<evidence type="ECO:0000259" key="2">
    <source>
        <dbReference type="PROSITE" id="PS50157"/>
    </source>
</evidence>
<accession>A0A9P1DE72</accession>
<dbReference type="SUPFAM" id="SSF53098">
    <property type="entry name" value="Ribonuclease H-like"/>
    <property type="match status" value="1"/>
</dbReference>
<dbReference type="PROSITE" id="PS50157">
    <property type="entry name" value="ZINC_FINGER_C2H2_2"/>
    <property type="match status" value="1"/>
</dbReference>
<organism evidence="3">
    <name type="scientific">Cladocopium goreaui</name>
    <dbReference type="NCBI Taxonomy" id="2562237"/>
    <lineage>
        <taxon>Eukaryota</taxon>
        <taxon>Sar</taxon>
        <taxon>Alveolata</taxon>
        <taxon>Dinophyceae</taxon>
        <taxon>Suessiales</taxon>
        <taxon>Symbiodiniaceae</taxon>
        <taxon>Cladocopium</taxon>
    </lineage>
</organism>
<dbReference type="InterPro" id="IPR036397">
    <property type="entry name" value="RNaseH_sf"/>
</dbReference>
<dbReference type="EMBL" id="CAMXCT030004334">
    <property type="protein sequence ID" value="CAL4795928.1"/>
    <property type="molecule type" value="Genomic_DNA"/>
</dbReference>
<reference evidence="3" key="1">
    <citation type="submission" date="2022-10" db="EMBL/GenBank/DDBJ databases">
        <authorList>
            <person name="Chen Y."/>
            <person name="Dougan E. K."/>
            <person name="Chan C."/>
            <person name="Rhodes N."/>
            <person name="Thang M."/>
        </authorList>
    </citation>
    <scope>NUCLEOTIDE SEQUENCE</scope>
</reference>
<keyword evidence="1" id="KW-0479">Metal-binding</keyword>
<evidence type="ECO:0000313" key="4">
    <source>
        <dbReference type="EMBL" id="CAL1161991.1"/>
    </source>
</evidence>
<evidence type="ECO:0000313" key="6">
    <source>
        <dbReference type="Proteomes" id="UP001152797"/>
    </source>
</evidence>
<name>A0A9P1DE72_9DINO</name>
<dbReference type="Gene3D" id="3.30.420.10">
    <property type="entry name" value="Ribonuclease H-like superfamily/Ribonuclease H"/>
    <property type="match status" value="1"/>
</dbReference>
<dbReference type="InterPro" id="IPR013087">
    <property type="entry name" value="Znf_C2H2_type"/>
</dbReference>
<protein>
    <submittedName>
        <fullName evidence="5">C2H2-type domain-containing protein</fullName>
    </submittedName>
</protein>
<gene>
    <name evidence="3" type="ORF">C1SCF055_LOCUS34042</name>
</gene>
<evidence type="ECO:0000313" key="3">
    <source>
        <dbReference type="EMBL" id="CAI4008616.1"/>
    </source>
</evidence>
<sequence>MAEDYELGEEEIYVEPEVPDIAYAPQHQGHLQDEIEQLLDGSDADDALWIAATFGLGLVDLGRRDVEFSPYNLPGLLNEILRVWEDHARYGNLVVFNVHPQPIDVVGQRAVALLVVVEMPEALDPTTRNALIIEQAAEDVPKRPQPYAARLTCETSQREVLAHLNLHQHCLPFALRPCHVRLGTLTMEKDAFYDFDHGTLCRTWIGAVFEQVLHAEQSITDAEPFFLQVQSLIDMRDHVDHIICRVHGITPQNRPMGHRDIIIAIDWLYDLEWIQIMKTLWPFDSETIGLHFAQGLTNNMQDAENVIFHFIARCGYNPGQPILVNQQIVAVDDMQRDPQGTNEIWAITVPERWAGSGIVSTLSGPLFGLNMPEQRDVLTARFLVWQRHHLLTLLLGAARMEEIPEIEYTSFLQLNISKDKNKVAKESDGLTHSSCRDYVDGGEISEHGDQVKDLHKPAGIGIKEDLPLLPDPSPPDVTVWHKVPHFTDGSCENDKATWALVVVQETECCRRVFFHRVGYAAGFVVDDIGPCDQTALDAEATAIIAMIEYALTLCIQSQISLFCHFDANVVGRAAFGCQHIPKVEGSTSRRQRDARILMTILERQIEQNGGESKGVHVCAHQGNPWNEFVDGIAKAVWNGWQPDTHFCFRSGPLLCHPLAEWAWLEMWPSVELPNISTILDNATPWDEKGFIDTTLTPDVGADSHSGESSQIRVATVKVGTLLYDNRQGLGVSWKAIEILKQCEERGIHIIGVQESRAARTQCIETGPFTRLIAAGQNGQAGIPICDELPRRMSVLLLVARCNFGNIAFDIAVMYAPQKGRSQEEVQLWWDESCQDGVVKSCVDEEMDIMNGDRDHRPLVLVIGIQRGLAFGCERSLVQSATVHAAESSHMVSSGEKKATAALLFGNDVVLVCQRKDLRQHLRELQRQIKMGIMSQCFHAWKSGSTTEEEQKLRDYDIALLKQQEAMIIEARINVDVLFRQRKKRDWKQWIEERLKEQIDHANKASASDLFHLLQPKKMSAKHSGKLAKPLPGLRSSDGQWNFSRDQLVTAWQSQFAKIENAESRSIQDMLKESQSCGQKLETWHLHEIPTLLDVEQAILALKDSKAAVRRQSVVELSGGWLLPLFKGKGSAHDMKGYRGILLEPVVARALSKAWRPKLVAGLNHVAMPLQWGGRPGLSVEALHLQVQTWQSNARKRKLSHALIFVDIKAAFYSVVKQMFQNEELSHENLRKVFDKIGLPETVWEAFLENTQEARLVSQATDSDILAAGTQATLGQTWFCIPDGRHLQAPMTGSRPGDPSADMLFSLMMTRILRQIHERALRDGIALGGEHSSSEGTWYNLTRSEMEAWKAGVFRAYQSLQIRMEIGDFEVPEELDDLHDLETWSLFAPFAKKLSKALRKVREAHMLKVQNLCELYKHEKRESEMLQSMGWTKRGGGDDRNPHEHDMSFCDECTEVFPSEASLAVHQQRKHGKRRYLPMTSEQAQELDLHDKKKGVVMHQKGFLGPEEDKIWRACRQEELKHVLELRQEQEPDLSTPSLQELEEWKQIGLLPPGKGGRAVTVRDCGEMKLHHVGKDTFDFEQKLLREINEWEPGHDWIPRPLALGTKYFIIMYSGHRRFADLAQWRSWKSEIIPISIDLAIHKQHGNILKDDIRKRLIWARKVTGGHAGPPCETFSFARWLLLEDGQGPQPLRNTEAPWGRDNLSLKEVQQVVTGTKLMLQGIYLLLLIYLQGISFSLALEHPKGRDGQEGRWSIWESAFLKLLLLAGDVWRVDFLQGPLGQPFAKPTSIIAGRLPDLPQQLFALYQPHWRPTERLGGRNSDGKTWKTSRAKAYPPRLCQALAMSHLQHAAALKCEGFEEDPAGLDVVVEALAKGFDPYISRMRKGPPWEAITGDEHFSICQRAPTSSRLKGRSEGCLSRFGNFMAFCFSPFHLLSSHSGFSG</sequence>
<keyword evidence="6" id="KW-1185">Reference proteome</keyword>
<feature type="domain" description="C2H2-type" evidence="2">
    <location>
        <begin position="1447"/>
        <end position="1475"/>
    </location>
</feature>
<dbReference type="InterPro" id="IPR012337">
    <property type="entry name" value="RNaseH-like_sf"/>
</dbReference>
<dbReference type="Proteomes" id="UP001152797">
    <property type="component" value="Unassembled WGS sequence"/>
</dbReference>
<dbReference type="EMBL" id="CAMXCT020004334">
    <property type="protein sequence ID" value="CAL1161991.1"/>
    <property type="molecule type" value="Genomic_DNA"/>
</dbReference>
<dbReference type="PROSITE" id="PS00028">
    <property type="entry name" value="ZINC_FINGER_C2H2_1"/>
    <property type="match status" value="1"/>
</dbReference>
<evidence type="ECO:0000256" key="1">
    <source>
        <dbReference type="PROSITE-ProRule" id="PRU00042"/>
    </source>
</evidence>
<proteinExistence type="predicted"/>
<dbReference type="GO" id="GO:0003676">
    <property type="term" value="F:nucleic acid binding"/>
    <property type="evidence" value="ECO:0007669"/>
    <property type="project" value="InterPro"/>
</dbReference>
<keyword evidence="1" id="KW-0863">Zinc-finger</keyword>